<dbReference type="InterPro" id="IPR003593">
    <property type="entry name" value="AAA+_ATPase"/>
</dbReference>
<keyword evidence="6 10" id="KW-0067">ATP-binding</keyword>
<gene>
    <name evidence="10" type="ORF">F6X38_12900</name>
</gene>
<feature type="domain" description="ABC transporter" evidence="9">
    <location>
        <begin position="11"/>
        <end position="242"/>
    </location>
</feature>
<dbReference type="AlphaFoldDB" id="A0A7V7TW12"/>
<keyword evidence="7" id="KW-1278">Translocase</keyword>
<reference evidence="10 11" key="1">
    <citation type="submission" date="2019-09" db="EMBL/GenBank/DDBJ databases">
        <title>YIM 132180 draft genome.</title>
        <authorList>
            <person name="Zhang K."/>
        </authorList>
    </citation>
    <scope>NUCLEOTIDE SEQUENCE [LARGE SCALE GENOMIC DNA]</scope>
    <source>
        <strain evidence="10 11">YIM 132180</strain>
    </source>
</reference>
<evidence type="ECO:0000256" key="7">
    <source>
        <dbReference type="ARBA" id="ARBA00022967"/>
    </source>
</evidence>
<name>A0A7V7TW12_9HYPH</name>
<evidence type="ECO:0000313" key="11">
    <source>
        <dbReference type="Proteomes" id="UP000432089"/>
    </source>
</evidence>
<evidence type="ECO:0000256" key="5">
    <source>
        <dbReference type="ARBA" id="ARBA00022741"/>
    </source>
</evidence>
<dbReference type="Proteomes" id="UP000432089">
    <property type="component" value="Unassembled WGS sequence"/>
</dbReference>
<dbReference type="PROSITE" id="PS50893">
    <property type="entry name" value="ABC_TRANSPORTER_2"/>
    <property type="match status" value="1"/>
</dbReference>
<keyword evidence="8" id="KW-0472">Membrane</keyword>
<keyword evidence="4" id="KW-0997">Cell inner membrane</keyword>
<dbReference type="EMBL" id="VZDO01000010">
    <property type="protein sequence ID" value="KAB0679236.1"/>
    <property type="molecule type" value="Genomic_DNA"/>
</dbReference>
<dbReference type="SUPFAM" id="SSF52540">
    <property type="entry name" value="P-loop containing nucleoside triphosphate hydrolases"/>
    <property type="match status" value="1"/>
</dbReference>
<comment type="caution">
    <text evidence="10">The sequence shown here is derived from an EMBL/GenBank/DDBJ whole genome shotgun (WGS) entry which is preliminary data.</text>
</comment>
<dbReference type="GO" id="GO:0005524">
    <property type="term" value="F:ATP binding"/>
    <property type="evidence" value="ECO:0007669"/>
    <property type="project" value="UniProtKB-KW"/>
</dbReference>
<dbReference type="PANTHER" id="PTHR42781">
    <property type="entry name" value="SPERMIDINE/PUTRESCINE IMPORT ATP-BINDING PROTEIN POTA"/>
    <property type="match status" value="1"/>
</dbReference>
<dbReference type="InterPro" id="IPR027417">
    <property type="entry name" value="P-loop_NTPase"/>
</dbReference>
<keyword evidence="3" id="KW-1003">Cell membrane</keyword>
<dbReference type="PROSITE" id="PS00211">
    <property type="entry name" value="ABC_TRANSPORTER_1"/>
    <property type="match status" value="1"/>
</dbReference>
<dbReference type="Gene3D" id="3.40.50.300">
    <property type="entry name" value="P-loop containing nucleotide triphosphate hydrolases"/>
    <property type="match status" value="1"/>
</dbReference>
<dbReference type="Pfam" id="PF00005">
    <property type="entry name" value="ABC_tran"/>
    <property type="match status" value="1"/>
</dbReference>
<sequence length="243" mass="25596">MPTDDAPPPALVLDAVAHRYGADRMLFDLAVAPGEWLAVIGPSGAGKSTMLDLAAGFLGADGGRVLIAGRDVTRAPPAARPLTCVFQDNNLFPHLDVFANVALGIAPDLKLDAAQRRRVGEALERVGLGGFERRRPAAMSGGERQRVALARAALRDRPLLLLDEPFAALGPALRREMLDLLAGLRDGARGAPPAILMVTHHPEDARGRAARTAFVADGRVAALGATETLLAMRDGPVAEYLGR</sequence>
<evidence type="ECO:0000259" key="9">
    <source>
        <dbReference type="PROSITE" id="PS50893"/>
    </source>
</evidence>
<evidence type="ECO:0000256" key="8">
    <source>
        <dbReference type="ARBA" id="ARBA00023136"/>
    </source>
</evidence>
<keyword evidence="5" id="KW-0547">Nucleotide-binding</keyword>
<evidence type="ECO:0000313" key="10">
    <source>
        <dbReference type="EMBL" id="KAB0679236.1"/>
    </source>
</evidence>
<dbReference type="GO" id="GO:0016887">
    <property type="term" value="F:ATP hydrolysis activity"/>
    <property type="evidence" value="ECO:0007669"/>
    <property type="project" value="InterPro"/>
</dbReference>
<protein>
    <submittedName>
        <fullName evidence="10">ATP-binding cassette domain-containing protein</fullName>
    </submittedName>
</protein>
<evidence type="ECO:0000256" key="2">
    <source>
        <dbReference type="ARBA" id="ARBA00022448"/>
    </source>
</evidence>
<dbReference type="PANTHER" id="PTHR42781:SF1">
    <property type="entry name" value="THIAMINE IMPORT ATP-BINDING PROTEIN THIQ"/>
    <property type="match status" value="1"/>
</dbReference>
<keyword evidence="11" id="KW-1185">Reference proteome</keyword>
<comment type="similarity">
    <text evidence="1">Belongs to the ABC transporter superfamily.</text>
</comment>
<organism evidence="10 11">
    <name type="scientific">Plantimonas leprariae</name>
    <dbReference type="NCBI Taxonomy" id="2615207"/>
    <lineage>
        <taxon>Bacteria</taxon>
        <taxon>Pseudomonadati</taxon>
        <taxon>Pseudomonadota</taxon>
        <taxon>Alphaproteobacteria</taxon>
        <taxon>Hyphomicrobiales</taxon>
        <taxon>Aurantimonadaceae</taxon>
        <taxon>Plantimonas</taxon>
    </lineage>
</organism>
<dbReference type="InterPro" id="IPR050093">
    <property type="entry name" value="ABC_SmlMolc_Importer"/>
</dbReference>
<evidence type="ECO:0000256" key="6">
    <source>
        <dbReference type="ARBA" id="ARBA00022840"/>
    </source>
</evidence>
<dbReference type="InterPro" id="IPR003439">
    <property type="entry name" value="ABC_transporter-like_ATP-bd"/>
</dbReference>
<dbReference type="RefSeq" id="WP_150970241.1">
    <property type="nucleotide sequence ID" value="NZ_VZDO01000010.1"/>
</dbReference>
<dbReference type="InterPro" id="IPR017871">
    <property type="entry name" value="ABC_transporter-like_CS"/>
</dbReference>
<accession>A0A7V7TW12</accession>
<evidence type="ECO:0000256" key="3">
    <source>
        <dbReference type="ARBA" id="ARBA00022475"/>
    </source>
</evidence>
<evidence type="ECO:0000256" key="1">
    <source>
        <dbReference type="ARBA" id="ARBA00005417"/>
    </source>
</evidence>
<evidence type="ECO:0000256" key="4">
    <source>
        <dbReference type="ARBA" id="ARBA00022519"/>
    </source>
</evidence>
<proteinExistence type="inferred from homology"/>
<dbReference type="SMART" id="SM00382">
    <property type="entry name" value="AAA"/>
    <property type="match status" value="1"/>
</dbReference>
<keyword evidence="2" id="KW-0813">Transport</keyword>